<evidence type="ECO:0000256" key="1">
    <source>
        <dbReference type="SAM" id="Phobius"/>
    </source>
</evidence>
<name>A6DN75_9BACT</name>
<dbReference type="EMBL" id="ABCK01000013">
    <property type="protein sequence ID" value="EDM26823.1"/>
    <property type="molecule type" value="Genomic_DNA"/>
</dbReference>
<dbReference type="AlphaFoldDB" id="A6DN75"/>
<evidence type="ECO:0000313" key="2">
    <source>
        <dbReference type="EMBL" id="EDM26823.1"/>
    </source>
</evidence>
<sequence length="86" mass="10282">MIKHFNKILFILIALYVWATFGIMRLNMQQMGLLRVIKDDNEKLNQLSRTLILKINQIYLFHIVISIIIFFVVTYVINKVKNENKK</sequence>
<dbReference type="Proteomes" id="UP000004947">
    <property type="component" value="Unassembled WGS sequence"/>
</dbReference>
<keyword evidence="1" id="KW-0472">Membrane</keyword>
<keyword evidence="1" id="KW-0812">Transmembrane</keyword>
<protein>
    <submittedName>
        <fullName evidence="2">Uncharacterized protein</fullName>
    </submittedName>
</protein>
<accession>A6DN75</accession>
<evidence type="ECO:0000313" key="3">
    <source>
        <dbReference type="Proteomes" id="UP000004947"/>
    </source>
</evidence>
<feature type="transmembrane region" description="Helical" evidence="1">
    <location>
        <begin position="58"/>
        <end position="77"/>
    </location>
</feature>
<organism evidence="2 3">
    <name type="scientific">Lentisphaera araneosa HTCC2155</name>
    <dbReference type="NCBI Taxonomy" id="313628"/>
    <lineage>
        <taxon>Bacteria</taxon>
        <taxon>Pseudomonadati</taxon>
        <taxon>Lentisphaerota</taxon>
        <taxon>Lentisphaeria</taxon>
        <taxon>Lentisphaerales</taxon>
        <taxon>Lentisphaeraceae</taxon>
        <taxon>Lentisphaera</taxon>
    </lineage>
</organism>
<reference evidence="2 3" key="1">
    <citation type="journal article" date="2010" name="J. Bacteriol.">
        <title>Genome sequence of Lentisphaera araneosa HTCC2155T, the type species of the order Lentisphaerales in the phylum Lentisphaerae.</title>
        <authorList>
            <person name="Thrash J.C."/>
            <person name="Cho J.C."/>
            <person name="Vergin K.L."/>
            <person name="Morris R.M."/>
            <person name="Giovannoni S.J."/>
        </authorList>
    </citation>
    <scope>NUCLEOTIDE SEQUENCE [LARGE SCALE GENOMIC DNA]</scope>
    <source>
        <strain evidence="2 3">HTCC2155</strain>
    </source>
</reference>
<keyword evidence="1" id="KW-1133">Transmembrane helix</keyword>
<comment type="caution">
    <text evidence="2">The sequence shown here is derived from an EMBL/GenBank/DDBJ whole genome shotgun (WGS) entry which is preliminary data.</text>
</comment>
<gene>
    <name evidence="2" type="ORF">LNTAR_06244</name>
</gene>
<keyword evidence="3" id="KW-1185">Reference proteome</keyword>
<proteinExistence type="predicted"/>